<evidence type="ECO:0000313" key="1">
    <source>
        <dbReference type="EMBL" id="KAH3834740.1"/>
    </source>
</evidence>
<sequence>MDAKVSRCGLNGVGLWEILKRRLQKRQVNSLSGLKRAPKDELRKLEQTTINKTLKSWPKRCRITRNCHGSHI</sequence>
<reference evidence="1" key="1">
    <citation type="journal article" date="2019" name="bioRxiv">
        <title>The Genome of the Zebra Mussel, Dreissena polymorpha: A Resource for Invasive Species Research.</title>
        <authorList>
            <person name="McCartney M.A."/>
            <person name="Auch B."/>
            <person name="Kono T."/>
            <person name="Mallez S."/>
            <person name="Zhang Y."/>
            <person name="Obille A."/>
            <person name="Becker A."/>
            <person name="Abrahante J.E."/>
            <person name="Garbe J."/>
            <person name="Badalamenti J.P."/>
            <person name="Herman A."/>
            <person name="Mangelson H."/>
            <person name="Liachko I."/>
            <person name="Sullivan S."/>
            <person name="Sone E.D."/>
            <person name="Koren S."/>
            <person name="Silverstein K.A.T."/>
            <person name="Beckman K.B."/>
            <person name="Gohl D.M."/>
        </authorList>
    </citation>
    <scope>NUCLEOTIDE SEQUENCE</scope>
    <source>
        <strain evidence="1">Duluth1</strain>
        <tissue evidence="1">Whole animal</tissue>
    </source>
</reference>
<dbReference type="EMBL" id="JAIWYP010000004">
    <property type="protein sequence ID" value="KAH3834740.1"/>
    <property type="molecule type" value="Genomic_DNA"/>
</dbReference>
<comment type="caution">
    <text evidence="1">The sequence shown here is derived from an EMBL/GenBank/DDBJ whole genome shotgun (WGS) entry which is preliminary data.</text>
</comment>
<dbReference type="Gene3D" id="3.30.420.10">
    <property type="entry name" value="Ribonuclease H-like superfamily/Ribonuclease H"/>
    <property type="match status" value="1"/>
</dbReference>
<gene>
    <name evidence="1" type="ORF">DPMN_108075</name>
</gene>
<evidence type="ECO:0000313" key="2">
    <source>
        <dbReference type="Proteomes" id="UP000828390"/>
    </source>
</evidence>
<reference evidence="1" key="2">
    <citation type="submission" date="2020-11" db="EMBL/GenBank/DDBJ databases">
        <authorList>
            <person name="McCartney M.A."/>
            <person name="Auch B."/>
            <person name="Kono T."/>
            <person name="Mallez S."/>
            <person name="Becker A."/>
            <person name="Gohl D.M."/>
            <person name="Silverstein K.A.T."/>
            <person name="Koren S."/>
            <person name="Bechman K.B."/>
            <person name="Herman A."/>
            <person name="Abrahante J.E."/>
            <person name="Garbe J."/>
        </authorList>
    </citation>
    <scope>NUCLEOTIDE SEQUENCE</scope>
    <source>
        <strain evidence="1">Duluth1</strain>
        <tissue evidence="1">Whole animal</tissue>
    </source>
</reference>
<proteinExistence type="predicted"/>
<accession>A0A9D4K7V3</accession>
<name>A0A9D4K7V3_DREPO</name>
<dbReference type="GO" id="GO:0003676">
    <property type="term" value="F:nucleic acid binding"/>
    <property type="evidence" value="ECO:0007669"/>
    <property type="project" value="InterPro"/>
</dbReference>
<keyword evidence="2" id="KW-1185">Reference proteome</keyword>
<organism evidence="1 2">
    <name type="scientific">Dreissena polymorpha</name>
    <name type="common">Zebra mussel</name>
    <name type="synonym">Mytilus polymorpha</name>
    <dbReference type="NCBI Taxonomy" id="45954"/>
    <lineage>
        <taxon>Eukaryota</taxon>
        <taxon>Metazoa</taxon>
        <taxon>Spiralia</taxon>
        <taxon>Lophotrochozoa</taxon>
        <taxon>Mollusca</taxon>
        <taxon>Bivalvia</taxon>
        <taxon>Autobranchia</taxon>
        <taxon>Heteroconchia</taxon>
        <taxon>Euheterodonta</taxon>
        <taxon>Imparidentia</taxon>
        <taxon>Neoheterodontei</taxon>
        <taxon>Myida</taxon>
        <taxon>Dreissenoidea</taxon>
        <taxon>Dreissenidae</taxon>
        <taxon>Dreissena</taxon>
    </lineage>
</organism>
<dbReference type="AlphaFoldDB" id="A0A9D4K7V3"/>
<dbReference type="InterPro" id="IPR036397">
    <property type="entry name" value="RNaseH_sf"/>
</dbReference>
<dbReference type="Proteomes" id="UP000828390">
    <property type="component" value="Unassembled WGS sequence"/>
</dbReference>
<protein>
    <submittedName>
        <fullName evidence="1">Uncharacterized protein</fullName>
    </submittedName>
</protein>